<dbReference type="PANTHER" id="PTHR42944:SF1">
    <property type="entry name" value="ADENINE DNA GLYCOSYLASE"/>
    <property type="match status" value="1"/>
</dbReference>
<evidence type="ECO:0000256" key="1">
    <source>
        <dbReference type="ARBA" id="ARBA00000843"/>
    </source>
</evidence>
<keyword evidence="7" id="KW-0479">Metal-binding</keyword>
<dbReference type="InterPro" id="IPR023170">
    <property type="entry name" value="HhH_base_excis_C"/>
</dbReference>
<dbReference type="RefSeq" id="WP_380077889.1">
    <property type="nucleotide sequence ID" value="NZ_JBHSGO010000049.1"/>
</dbReference>
<evidence type="ECO:0000256" key="6">
    <source>
        <dbReference type="ARBA" id="ARBA00022485"/>
    </source>
</evidence>
<dbReference type="CDD" id="cd03431">
    <property type="entry name" value="NUDIX_DNA_Glycosylase_C-MutY"/>
    <property type="match status" value="1"/>
</dbReference>
<dbReference type="GO" id="GO:0000701">
    <property type="term" value="F:purine-specific mismatch base pair DNA N-glycosylase activity"/>
    <property type="evidence" value="ECO:0007669"/>
    <property type="project" value="UniProtKB-EC"/>
</dbReference>
<evidence type="ECO:0000313" key="16">
    <source>
        <dbReference type="EMBL" id="MFC4665600.1"/>
    </source>
</evidence>
<dbReference type="Gene3D" id="1.10.340.30">
    <property type="entry name" value="Hypothetical protein, domain 2"/>
    <property type="match status" value="1"/>
</dbReference>
<dbReference type="InterPro" id="IPR015797">
    <property type="entry name" value="NUDIX_hydrolase-like_dom_sf"/>
</dbReference>
<keyword evidence="13 14" id="KW-0326">Glycosidase</keyword>
<dbReference type="PANTHER" id="PTHR42944">
    <property type="entry name" value="ADENINE DNA GLYCOSYLASE"/>
    <property type="match status" value="1"/>
</dbReference>
<dbReference type="InterPro" id="IPR005760">
    <property type="entry name" value="A/G_AdeGlyc_MutY"/>
</dbReference>
<comment type="cofactor">
    <cofactor evidence="14">
        <name>[4Fe-4S] cluster</name>
        <dbReference type="ChEBI" id="CHEBI:49883"/>
    </cofactor>
    <text evidence="14">Binds 1 [4Fe-4S] cluster.</text>
</comment>
<accession>A0ABV9K6S4</accession>
<proteinExistence type="inferred from homology"/>
<comment type="similarity">
    <text evidence="3 14">Belongs to the Nth/MutY family.</text>
</comment>
<evidence type="ECO:0000256" key="13">
    <source>
        <dbReference type="ARBA" id="ARBA00023295"/>
    </source>
</evidence>
<feature type="domain" description="HhH-GPD" evidence="15">
    <location>
        <begin position="49"/>
        <end position="200"/>
    </location>
</feature>
<keyword evidence="17" id="KW-1185">Reference proteome</keyword>
<dbReference type="SMART" id="SM00478">
    <property type="entry name" value="ENDO3c"/>
    <property type="match status" value="1"/>
</dbReference>
<evidence type="ECO:0000256" key="11">
    <source>
        <dbReference type="ARBA" id="ARBA00023014"/>
    </source>
</evidence>
<comment type="function">
    <text evidence="2">Adenine glycosylase active on G-A mispairs. MutY also corrects error-prone DNA synthesis past GO lesions which are due to the oxidatively damaged form of guanine: 7,8-dihydro-8-oxoguanine (8-oxo-dGTP).</text>
</comment>
<dbReference type="InterPro" id="IPR044298">
    <property type="entry name" value="MIG/MutY"/>
</dbReference>
<dbReference type="Pfam" id="PF14815">
    <property type="entry name" value="NUDIX_4"/>
    <property type="match status" value="1"/>
</dbReference>
<dbReference type="InterPro" id="IPR003265">
    <property type="entry name" value="HhH-GPD_domain"/>
</dbReference>
<evidence type="ECO:0000256" key="3">
    <source>
        <dbReference type="ARBA" id="ARBA00008343"/>
    </source>
</evidence>
<comment type="caution">
    <text evidence="16">The sequence shown here is derived from an EMBL/GenBank/DDBJ whole genome shotgun (WGS) entry which is preliminary data.</text>
</comment>
<keyword evidence="8 14" id="KW-0227">DNA damage</keyword>
<dbReference type="NCBIfam" id="TIGR01084">
    <property type="entry name" value="mutY"/>
    <property type="match status" value="1"/>
</dbReference>
<evidence type="ECO:0000259" key="15">
    <source>
        <dbReference type="SMART" id="SM00478"/>
    </source>
</evidence>
<dbReference type="InterPro" id="IPR000445">
    <property type="entry name" value="HhH_motif"/>
</dbReference>
<keyword evidence="11" id="KW-0411">Iron-sulfur</keyword>
<dbReference type="Proteomes" id="UP001596020">
    <property type="component" value="Unassembled WGS sequence"/>
</dbReference>
<keyword evidence="12" id="KW-0234">DNA repair</keyword>
<keyword evidence="9 16" id="KW-0378">Hydrolase</keyword>
<dbReference type="Gene3D" id="3.90.79.10">
    <property type="entry name" value="Nucleoside Triphosphate Pyrophosphohydrolase"/>
    <property type="match status" value="1"/>
</dbReference>
<keyword evidence="10 14" id="KW-0408">Iron</keyword>
<dbReference type="InterPro" id="IPR011257">
    <property type="entry name" value="DNA_glycosylase"/>
</dbReference>
<comment type="catalytic activity">
    <reaction evidence="1 14">
        <text>Hydrolyzes free adenine bases from 7,8-dihydro-8-oxoguanine:adenine mismatched double-stranded DNA, leaving an apurinic site.</text>
        <dbReference type="EC" id="3.2.2.31"/>
    </reaction>
</comment>
<dbReference type="EMBL" id="JBHSGO010000049">
    <property type="protein sequence ID" value="MFC4665600.1"/>
    <property type="molecule type" value="Genomic_DNA"/>
</dbReference>
<protein>
    <recommendedName>
        <fullName evidence="5 14">Adenine DNA glycosylase</fullName>
        <ecNumber evidence="4 14">3.2.2.31</ecNumber>
    </recommendedName>
</protein>
<gene>
    <name evidence="16" type="primary">mutY</name>
    <name evidence="16" type="ORF">ACFO3G_03065</name>
</gene>
<dbReference type="Pfam" id="PF00633">
    <property type="entry name" value="HHH"/>
    <property type="match status" value="1"/>
</dbReference>
<dbReference type="Pfam" id="PF00730">
    <property type="entry name" value="HhH-GPD"/>
    <property type="match status" value="1"/>
</dbReference>
<evidence type="ECO:0000313" key="17">
    <source>
        <dbReference type="Proteomes" id="UP001596020"/>
    </source>
</evidence>
<evidence type="ECO:0000256" key="5">
    <source>
        <dbReference type="ARBA" id="ARBA00022023"/>
    </source>
</evidence>
<evidence type="ECO:0000256" key="7">
    <source>
        <dbReference type="ARBA" id="ARBA00022723"/>
    </source>
</evidence>
<dbReference type="InterPro" id="IPR029119">
    <property type="entry name" value="MutY_C"/>
</dbReference>
<evidence type="ECO:0000256" key="12">
    <source>
        <dbReference type="ARBA" id="ARBA00023204"/>
    </source>
</evidence>
<dbReference type="SUPFAM" id="SSF55811">
    <property type="entry name" value="Nudix"/>
    <property type="match status" value="1"/>
</dbReference>
<organism evidence="16 17">
    <name type="scientific">Falsiporphyromonas endometrii</name>
    <dbReference type="NCBI Taxonomy" id="1387297"/>
    <lineage>
        <taxon>Bacteria</taxon>
        <taxon>Pseudomonadati</taxon>
        <taxon>Bacteroidota</taxon>
        <taxon>Bacteroidia</taxon>
        <taxon>Bacteroidales</taxon>
        <taxon>Porphyromonadaceae</taxon>
        <taxon>Falsiporphyromonas</taxon>
    </lineage>
</organism>
<dbReference type="Gene3D" id="1.10.1670.10">
    <property type="entry name" value="Helix-hairpin-Helix base-excision DNA repair enzymes (C-terminal)"/>
    <property type="match status" value="1"/>
</dbReference>
<evidence type="ECO:0000256" key="8">
    <source>
        <dbReference type="ARBA" id="ARBA00022763"/>
    </source>
</evidence>
<keyword evidence="6" id="KW-0004">4Fe-4S</keyword>
<evidence type="ECO:0000256" key="10">
    <source>
        <dbReference type="ARBA" id="ARBA00023004"/>
    </source>
</evidence>
<dbReference type="CDD" id="cd00056">
    <property type="entry name" value="ENDO3c"/>
    <property type="match status" value="1"/>
</dbReference>
<evidence type="ECO:0000256" key="9">
    <source>
        <dbReference type="ARBA" id="ARBA00022801"/>
    </source>
</evidence>
<evidence type="ECO:0000256" key="14">
    <source>
        <dbReference type="RuleBase" id="RU365096"/>
    </source>
</evidence>
<evidence type="ECO:0000256" key="4">
    <source>
        <dbReference type="ARBA" id="ARBA00012045"/>
    </source>
</evidence>
<sequence length="371" mass="43086">MHLLFSPSNTDRLAAKFQQRLEIWYADVFRPLPWRATTDPYKIWLSEVILQQTRIDQGTDYYHKFIETYPTINDLASAKEDEVLKLWQGLGYYSRARNLLKAAIIVRDNYDCTFPTDYKKVLKLPGIGPYTAAAILSFAFNMPYATVDGNVSRVISRVFAYESAIDSTEGKKEIDRLATELIDKSEPRIYNNAMMELGATLCVPDTPQCPKCPVKDFCRANYMGIAEMLPKKQPKRKAKPRFFEYIQIIDPEKQLMLLTRREGKDIWKGLYQPILIESNSNEEPGMFIEQIEQDKRFEEIKELKVNSFTEIETHILSHQKIMARLYRATASLQEDQIYLQGQYKAIKIEDANKLAFPKLLTNLFEKPNSLF</sequence>
<dbReference type="EC" id="3.2.2.31" evidence="4 14"/>
<reference evidence="17" key="1">
    <citation type="journal article" date="2019" name="Int. J. Syst. Evol. Microbiol.">
        <title>The Global Catalogue of Microorganisms (GCM) 10K type strain sequencing project: providing services to taxonomists for standard genome sequencing and annotation.</title>
        <authorList>
            <consortium name="The Broad Institute Genomics Platform"/>
            <consortium name="The Broad Institute Genome Sequencing Center for Infectious Disease"/>
            <person name="Wu L."/>
            <person name="Ma J."/>
        </authorList>
    </citation>
    <scope>NUCLEOTIDE SEQUENCE [LARGE SCALE GENOMIC DNA]</scope>
    <source>
        <strain evidence="17">CGMCC 4.7357</strain>
    </source>
</reference>
<name>A0ABV9K6S4_9PORP</name>
<dbReference type="SUPFAM" id="SSF48150">
    <property type="entry name" value="DNA-glycosylase"/>
    <property type="match status" value="1"/>
</dbReference>
<evidence type="ECO:0000256" key="2">
    <source>
        <dbReference type="ARBA" id="ARBA00002933"/>
    </source>
</evidence>